<feature type="domain" description="Protein kinase" evidence="20">
    <location>
        <begin position="372"/>
        <end position="648"/>
    </location>
</feature>
<dbReference type="Gene3D" id="3.30.200.20">
    <property type="entry name" value="Phosphorylase Kinase, domain 1"/>
    <property type="match status" value="1"/>
</dbReference>
<dbReference type="GO" id="GO:0002229">
    <property type="term" value="P:defense response to oomycetes"/>
    <property type="evidence" value="ECO:0000318"/>
    <property type="project" value="GO_Central"/>
</dbReference>
<evidence type="ECO:0000259" key="20">
    <source>
        <dbReference type="PROSITE" id="PS50011"/>
    </source>
</evidence>
<dbReference type="InterPro" id="IPR013320">
    <property type="entry name" value="ConA-like_dom_sf"/>
</dbReference>
<dbReference type="EnsemblPlants" id="TraesCS6B02G454800.1">
    <property type="protein sequence ID" value="TraesCS6B02G454800.1.cds1"/>
    <property type="gene ID" value="TraesCS6B02G454800"/>
</dbReference>
<protein>
    <recommendedName>
        <fullName evidence="4">non-specific serine/threonine protein kinase</fullName>
        <ecNumber evidence="4">2.7.11.1</ecNumber>
    </recommendedName>
</protein>
<dbReference type="GO" id="GO:0005886">
    <property type="term" value="C:plasma membrane"/>
    <property type="evidence" value="ECO:0000318"/>
    <property type="project" value="GO_Central"/>
</dbReference>
<dbReference type="Gene3D" id="2.60.120.200">
    <property type="match status" value="1"/>
</dbReference>
<dbReference type="InterPro" id="IPR001245">
    <property type="entry name" value="Ser-Thr/Tyr_kinase_cat_dom"/>
</dbReference>
<dbReference type="SMR" id="A0A3B6PT39"/>
<evidence type="ECO:0000256" key="7">
    <source>
        <dbReference type="ARBA" id="ARBA00022692"/>
    </source>
</evidence>
<dbReference type="AlphaFoldDB" id="A0A3B6PT39"/>
<feature type="signal peptide" evidence="19">
    <location>
        <begin position="1"/>
        <end position="35"/>
    </location>
</feature>
<proteinExistence type="inferred from homology"/>
<dbReference type="GO" id="GO:0004675">
    <property type="term" value="F:transmembrane receptor protein serine/threonine kinase activity"/>
    <property type="evidence" value="ECO:0000318"/>
    <property type="project" value="GO_Central"/>
</dbReference>
<dbReference type="InterPro" id="IPR011009">
    <property type="entry name" value="Kinase-like_dom_sf"/>
</dbReference>
<feature type="binding site" evidence="17">
    <location>
        <position position="401"/>
    </location>
    <ligand>
        <name>ATP</name>
        <dbReference type="ChEBI" id="CHEBI:30616"/>
    </ligand>
</feature>
<dbReference type="PANTHER" id="PTHR27007">
    <property type="match status" value="1"/>
</dbReference>
<evidence type="ECO:0000256" key="19">
    <source>
        <dbReference type="SAM" id="SignalP"/>
    </source>
</evidence>
<reference evidence="21" key="2">
    <citation type="submission" date="2018-10" db="UniProtKB">
        <authorList>
            <consortium name="EnsemblPlants"/>
        </authorList>
    </citation>
    <scope>IDENTIFICATION</scope>
</reference>
<evidence type="ECO:0000256" key="2">
    <source>
        <dbReference type="ARBA" id="ARBA00008536"/>
    </source>
</evidence>
<dbReference type="Gramene" id="TraesCS6B02G454800.1">
    <property type="protein sequence ID" value="TraesCS6B02G454800.1.cds1"/>
    <property type="gene ID" value="TraesCS6B02G454800"/>
</dbReference>
<comment type="similarity">
    <text evidence="3">In the C-terminal section; belongs to the protein kinase superfamily. Ser/Thr protein kinase family.</text>
</comment>
<dbReference type="OMA" id="DGSANIC"/>
<dbReference type="STRING" id="4565.A0A3B6PT39"/>
<keyword evidence="9" id="KW-0430">Lectin</keyword>
<evidence type="ECO:0000256" key="10">
    <source>
        <dbReference type="ARBA" id="ARBA00022741"/>
    </source>
</evidence>
<dbReference type="InterPro" id="IPR050528">
    <property type="entry name" value="L-type_Lectin-RKs"/>
</dbReference>
<dbReference type="CDD" id="cd14066">
    <property type="entry name" value="STKc_IRAK"/>
    <property type="match status" value="1"/>
</dbReference>
<keyword evidence="12 17" id="KW-0067">ATP-binding</keyword>
<evidence type="ECO:0000313" key="21">
    <source>
        <dbReference type="EnsemblPlants" id="TraesCS6B02G454800.1.cds1"/>
    </source>
</evidence>
<accession>A0A3B6PT39</accession>
<dbReference type="SUPFAM" id="SSF56112">
    <property type="entry name" value="Protein kinase-like (PK-like)"/>
    <property type="match status" value="1"/>
</dbReference>
<organism evidence="21">
    <name type="scientific">Triticum aestivum</name>
    <name type="common">Wheat</name>
    <dbReference type="NCBI Taxonomy" id="4565"/>
    <lineage>
        <taxon>Eukaryota</taxon>
        <taxon>Viridiplantae</taxon>
        <taxon>Streptophyta</taxon>
        <taxon>Embryophyta</taxon>
        <taxon>Tracheophyta</taxon>
        <taxon>Spermatophyta</taxon>
        <taxon>Magnoliopsida</taxon>
        <taxon>Liliopsida</taxon>
        <taxon>Poales</taxon>
        <taxon>Poaceae</taxon>
        <taxon>BOP clade</taxon>
        <taxon>Pooideae</taxon>
        <taxon>Triticodae</taxon>
        <taxon>Triticeae</taxon>
        <taxon>Triticinae</taxon>
        <taxon>Triticum</taxon>
    </lineage>
</organism>
<dbReference type="PROSITE" id="PS50011">
    <property type="entry name" value="PROTEIN_KINASE_DOM"/>
    <property type="match status" value="1"/>
</dbReference>
<keyword evidence="8 19" id="KW-0732">Signal</keyword>
<keyword evidence="10 17" id="KW-0547">Nucleotide-binding</keyword>
<keyword evidence="14 18" id="KW-0472">Membrane</keyword>
<dbReference type="PROSITE" id="PS00108">
    <property type="entry name" value="PROTEIN_KINASE_ST"/>
    <property type="match status" value="1"/>
</dbReference>
<dbReference type="InterPro" id="IPR001220">
    <property type="entry name" value="Legume_lectin_dom"/>
</dbReference>
<dbReference type="InterPro" id="IPR008271">
    <property type="entry name" value="Ser/Thr_kinase_AS"/>
</dbReference>
<feature type="chain" id="PRO_5043179335" description="non-specific serine/threonine protein kinase" evidence="19">
    <location>
        <begin position="36"/>
        <end position="713"/>
    </location>
</feature>
<evidence type="ECO:0000256" key="13">
    <source>
        <dbReference type="ARBA" id="ARBA00022989"/>
    </source>
</evidence>
<dbReference type="InterPro" id="IPR017441">
    <property type="entry name" value="Protein_kinase_ATP_BS"/>
</dbReference>
<dbReference type="FunFam" id="1.10.510.10:FF:000108">
    <property type="entry name" value="L-type lectin-domain containing receptor kinase S.4"/>
    <property type="match status" value="1"/>
</dbReference>
<dbReference type="Gramene" id="TraesCS6B03G1261800.1">
    <property type="protein sequence ID" value="TraesCS6B03G1261800.1.CDS1"/>
    <property type="gene ID" value="TraesCS6B03G1261800"/>
</dbReference>
<evidence type="ECO:0000256" key="16">
    <source>
        <dbReference type="ARBA" id="ARBA00048679"/>
    </source>
</evidence>
<evidence type="ECO:0000256" key="11">
    <source>
        <dbReference type="ARBA" id="ARBA00022777"/>
    </source>
</evidence>
<keyword evidence="11" id="KW-0418">Kinase</keyword>
<evidence type="ECO:0000256" key="8">
    <source>
        <dbReference type="ARBA" id="ARBA00022729"/>
    </source>
</evidence>
<dbReference type="PaxDb" id="4565-Traes_6BL_7DB204621.2"/>
<keyword evidence="6" id="KW-0808">Transferase</keyword>
<evidence type="ECO:0000256" key="12">
    <source>
        <dbReference type="ARBA" id="ARBA00022840"/>
    </source>
</evidence>
<keyword evidence="22" id="KW-1185">Reference proteome</keyword>
<dbReference type="GO" id="GO:0030246">
    <property type="term" value="F:carbohydrate binding"/>
    <property type="evidence" value="ECO:0007669"/>
    <property type="project" value="UniProtKB-KW"/>
</dbReference>
<reference evidence="21" key="1">
    <citation type="submission" date="2018-08" db="EMBL/GenBank/DDBJ databases">
        <authorList>
            <person name="Rossello M."/>
        </authorList>
    </citation>
    <scope>NUCLEOTIDE SEQUENCE [LARGE SCALE GENOMIC DNA]</scope>
    <source>
        <strain evidence="21">cv. Chinese Spring</strain>
    </source>
</reference>
<dbReference type="Gene3D" id="1.10.510.10">
    <property type="entry name" value="Transferase(Phosphotransferase) domain 1"/>
    <property type="match status" value="1"/>
</dbReference>
<dbReference type="GO" id="GO:0042742">
    <property type="term" value="P:defense response to bacterium"/>
    <property type="evidence" value="ECO:0000318"/>
    <property type="project" value="GO_Central"/>
</dbReference>
<gene>
    <name evidence="21" type="primary">LOC123140021</name>
</gene>
<evidence type="ECO:0000313" key="22">
    <source>
        <dbReference type="Proteomes" id="UP000019116"/>
    </source>
</evidence>
<dbReference type="SMART" id="SM00220">
    <property type="entry name" value="S_TKc"/>
    <property type="match status" value="1"/>
</dbReference>
<evidence type="ECO:0000256" key="9">
    <source>
        <dbReference type="ARBA" id="ARBA00022734"/>
    </source>
</evidence>
<evidence type="ECO:0000256" key="17">
    <source>
        <dbReference type="PROSITE-ProRule" id="PRU10141"/>
    </source>
</evidence>
<keyword evidence="7 18" id="KW-0812">Transmembrane</keyword>
<dbReference type="Pfam" id="PF07714">
    <property type="entry name" value="PK_Tyr_Ser-Thr"/>
    <property type="match status" value="1"/>
</dbReference>
<dbReference type="PROSITE" id="PS00107">
    <property type="entry name" value="PROTEIN_KINASE_ATP"/>
    <property type="match status" value="1"/>
</dbReference>
<evidence type="ECO:0000256" key="1">
    <source>
        <dbReference type="ARBA" id="ARBA00004479"/>
    </source>
</evidence>
<comment type="catalytic activity">
    <reaction evidence="15">
        <text>L-threonyl-[protein] + ATP = O-phospho-L-threonyl-[protein] + ADP + H(+)</text>
        <dbReference type="Rhea" id="RHEA:46608"/>
        <dbReference type="Rhea" id="RHEA-COMP:11060"/>
        <dbReference type="Rhea" id="RHEA-COMP:11605"/>
        <dbReference type="ChEBI" id="CHEBI:15378"/>
        <dbReference type="ChEBI" id="CHEBI:30013"/>
        <dbReference type="ChEBI" id="CHEBI:30616"/>
        <dbReference type="ChEBI" id="CHEBI:61977"/>
        <dbReference type="ChEBI" id="CHEBI:456216"/>
        <dbReference type="EC" id="2.7.11.1"/>
    </reaction>
</comment>
<comment type="subcellular location">
    <subcellularLocation>
        <location evidence="1">Membrane</location>
        <topology evidence="1">Single-pass type I membrane protein</topology>
    </subcellularLocation>
</comment>
<dbReference type="OrthoDB" id="1668230at2759"/>
<evidence type="ECO:0000256" key="3">
    <source>
        <dbReference type="ARBA" id="ARBA00010217"/>
    </source>
</evidence>
<sequence length="713" mass="79453">MLQHRCNSTMDMGNHFLLILTTLVNLHAFMHTASSDELIFNGFSEENLKLSGQASMVGRAIRLTGGVTLTEGDAFYSRPLDFSSNSSGGGTSFSTTFVFAINSDTTESPSGAPGMVFVLSSTMELQHLHNDSVVQGQLGFTDIGGNSSNSSDQFFFTIELNYINDHLVEIDVKSLVSFNHTTGSYRANRRFQSTKLSIAKPMQVWIHYNGRDQKLNVTLEQLGDQIVRFKPLSLPQLSSTVNLSSLLSNSDQVYAGFSAAKEQINFSQYVLGWSFMINGQAPPLDPFDLPRVLPNPHVQKDLPDPHVEEDHEKYILPMVILVPIVLVLLVVIFSYDLKLWLKKILAHEKWEIDCGMLQCFTYKDLFIATGGFNKKALLGKGGFGKVYKGVLAVHKQTIAIKRVSPESKQGMKEFMAEIAILGHLRHRNLVQLIGYCRHRQELLLVYDYMPNGCLDTYLHKKDKPTLGWAQRLHIIKGVASGLAYLHEDWEQVVIHRDIKVSNVLLDDGMNGRLGDFGLARLHGHEADAHTTRVAGTWGYIAPELARLGKATKATDVYAFGIFLMEVACGRRPLEANAHGEPLVLADWVFNTWQTGSLIDAMDTRLEQDHVAEEVELVLKLGLLCSHSLPKERPCMRLVMQYLESDATLPNFPPSFFTANSSKDEGFEDQVVPPPSVATSITGLSGGRSKRWRPVRMVIRFSVSPSNLPTTTRI</sequence>
<evidence type="ECO:0000256" key="5">
    <source>
        <dbReference type="ARBA" id="ARBA00022527"/>
    </source>
</evidence>
<dbReference type="RefSeq" id="XP_044415687.1">
    <property type="nucleotide sequence ID" value="XM_044559752.1"/>
</dbReference>
<comment type="catalytic activity">
    <reaction evidence="16">
        <text>L-seryl-[protein] + ATP = O-phospho-L-seryl-[protein] + ADP + H(+)</text>
        <dbReference type="Rhea" id="RHEA:17989"/>
        <dbReference type="Rhea" id="RHEA-COMP:9863"/>
        <dbReference type="Rhea" id="RHEA-COMP:11604"/>
        <dbReference type="ChEBI" id="CHEBI:15378"/>
        <dbReference type="ChEBI" id="CHEBI:29999"/>
        <dbReference type="ChEBI" id="CHEBI:30616"/>
        <dbReference type="ChEBI" id="CHEBI:83421"/>
        <dbReference type="ChEBI" id="CHEBI:456216"/>
        <dbReference type="EC" id="2.7.11.1"/>
    </reaction>
</comment>
<dbReference type="Pfam" id="PF00139">
    <property type="entry name" value="Lectin_legB"/>
    <property type="match status" value="1"/>
</dbReference>
<evidence type="ECO:0000256" key="6">
    <source>
        <dbReference type="ARBA" id="ARBA00022679"/>
    </source>
</evidence>
<dbReference type="KEGG" id="taes:123140021"/>
<dbReference type="SUPFAM" id="SSF49899">
    <property type="entry name" value="Concanavalin A-like lectins/glucanases"/>
    <property type="match status" value="1"/>
</dbReference>
<keyword evidence="13 18" id="KW-1133">Transmembrane helix</keyword>
<evidence type="ECO:0000256" key="15">
    <source>
        <dbReference type="ARBA" id="ARBA00047899"/>
    </source>
</evidence>
<feature type="transmembrane region" description="Helical" evidence="18">
    <location>
        <begin position="314"/>
        <end position="335"/>
    </location>
</feature>
<comment type="similarity">
    <text evidence="2">In the N-terminal section; belongs to the leguminous lectin family.</text>
</comment>
<dbReference type="GeneID" id="123140021"/>
<name>A0A3B6PT39_WHEAT</name>
<evidence type="ECO:0000256" key="4">
    <source>
        <dbReference type="ARBA" id="ARBA00012513"/>
    </source>
</evidence>
<dbReference type="GO" id="GO:0005524">
    <property type="term" value="F:ATP binding"/>
    <property type="evidence" value="ECO:0007669"/>
    <property type="project" value="UniProtKB-UniRule"/>
</dbReference>
<keyword evidence="5" id="KW-0723">Serine/threonine-protein kinase</keyword>
<evidence type="ECO:0000256" key="14">
    <source>
        <dbReference type="ARBA" id="ARBA00023136"/>
    </source>
</evidence>
<dbReference type="FunFam" id="3.30.200.20:FF:000039">
    <property type="entry name" value="receptor-like protein kinase FERONIA"/>
    <property type="match status" value="1"/>
</dbReference>
<dbReference type="InterPro" id="IPR000719">
    <property type="entry name" value="Prot_kinase_dom"/>
</dbReference>
<dbReference type="Proteomes" id="UP000019116">
    <property type="component" value="Chromosome 6B"/>
</dbReference>
<dbReference type="EC" id="2.7.11.1" evidence="4"/>
<evidence type="ECO:0000256" key="18">
    <source>
        <dbReference type="SAM" id="Phobius"/>
    </source>
</evidence>